<accession>A0ABY5DL34</accession>
<evidence type="ECO:0000256" key="4">
    <source>
        <dbReference type="ARBA" id="ARBA00023004"/>
    </source>
</evidence>
<evidence type="ECO:0000256" key="3">
    <source>
        <dbReference type="ARBA" id="ARBA00022723"/>
    </source>
</evidence>
<dbReference type="PRINTS" id="PR00789">
    <property type="entry name" value="OSIALOPTASE"/>
</dbReference>
<keyword evidence="2 7" id="KW-0819">tRNA processing</keyword>
<dbReference type="SUPFAM" id="SSF53067">
    <property type="entry name" value="Actin-like ATPase domain"/>
    <property type="match status" value="1"/>
</dbReference>
<dbReference type="GO" id="GO:0061711">
    <property type="term" value="F:tRNA N(6)-L-threonylcarbamoyladenine synthase activity"/>
    <property type="evidence" value="ECO:0007669"/>
    <property type="project" value="UniProtKB-EC"/>
</dbReference>
<dbReference type="InterPro" id="IPR022450">
    <property type="entry name" value="TsaD"/>
</dbReference>
<dbReference type="Gene3D" id="3.30.420.40">
    <property type="match status" value="2"/>
</dbReference>
<dbReference type="EC" id="2.3.1.234" evidence="7"/>
<dbReference type="InterPro" id="IPR017861">
    <property type="entry name" value="KAE1/TsaD"/>
</dbReference>
<dbReference type="RefSeq" id="WP_254569233.1">
    <property type="nucleotide sequence ID" value="NZ_CP098502.1"/>
</dbReference>
<proteinExistence type="inferred from homology"/>
<feature type="binding site" evidence="7">
    <location>
        <position position="277"/>
    </location>
    <ligand>
        <name>substrate</name>
    </ligand>
</feature>
<gene>
    <name evidence="7 9" type="primary">tsaD</name>
    <name evidence="9" type="ORF">NBH00_14105</name>
</gene>
<protein>
    <recommendedName>
        <fullName evidence="7">tRNA N6-adenosine threonylcarbamoyltransferase</fullName>
        <ecNumber evidence="7">2.3.1.234</ecNumber>
    </recommendedName>
    <alternativeName>
        <fullName evidence="7">N6-L-threonylcarbamoyladenine synthase</fullName>
        <shortName evidence="7">t(6)A synthase</shortName>
    </alternativeName>
    <alternativeName>
        <fullName evidence="7">t(6)A37 threonylcarbamoyladenosine biosynthesis protein TsaD</fullName>
    </alternativeName>
    <alternativeName>
        <fullName evidence="7">tRNA threonylcarbamoyladenosine biosynthesis protein TsaD</fullName>
    </alternativeName>
</protein>
<keyword evidence="4 7" id="KW-0408">Iron</keyword>
<dbReference type="PANTHER" id="PTHR11735">
    <property type="entry name" value="TRNA N6-ADENOSINE THREONYLCARBAMOYLTRANSFERASE"/>
    <property type="match status" value="1"/>
</dbReference>
<organism evidence="9 10">
    <name type="scientific">Paraconexibacter antarcticus</name>
    <dbReference type="NCBI Taxonomy" id="2949664"/>
    <lineage>
        <taxon>Bacteria</taxon>
        <taxon>Bacillati</taxon>
        <taxon>Actinomycetota</taxon>
        <taxon>Thermoleophilia</taxon>
        <taxon>Solirubrobacterales</taxon>
        <taxon>Paraconexibacteraceae</taxon>
        <taxon>Paraconexibacter</taxon>
    </lineage>
</organism>
<keyword evidence="3 7" id="KW-0479">Metal-binding</keyword>
<comment type="catalytic activity">
    <reaction evidence="6 7">
        <text>L-threonylcarbamoyladenylate + adenosine(37) in tRNA = N(6)-L-threonylcarbamoyladenosine(37) in tRNA + AMP + H(+)</text>
        <dbReference type="Rhea" id="RHEA:37059"/>
        <dbReference type="Rhea" id="RHEA-COMP:10162"/>
        <dbReference type="Rhea" id="RHEA-COMP:10163"/>
        <dbReference type="ChEBI" id="CHEBI:15378"/>
        <dbReference type="ChEBI" id="CHEBI:73682"/>
        <dbReference type="ChEBI" id="CHEBI:74411"/>
        <dbReference type="ChEBI" id="CHEBI:74418"/>
        <dbReference type="ChEBI" id="CHEBI:456215"/>
        <dbReference type="EC" id="2.3.1.234"/>
    </reaction>
</comment>
<feature type="binding site" evidence="7">
    <location>
        <position position="185"/>
    </location>
    <ligand>
        <name>substrate</name>
    </ligand>
</feature>
<dbReference type="InterPro" id="IPR000905">
    <property type="entry name" value="Gcp-like_dom"/>
</dbReference>
<keyword evidence="5 7" id="KW-0012">Acyltransferase</keyword>
<evidence type="ECO:0000256" key="2">
    <source>
        <dbReference type="ARBA" id="ARBA00022694"/>
    </source>
</evidence>
<name>A0ABY5DL34_9ACTN</name>
<feature type="binding site" evidence="7">
    <location>
        <position position="113"/>
    </location>
    <ligand>
        <name>Fe cation</name>
        <dbReference type="ChEBI" id="CHEBI:24875"/>
    </ligand>
</feature>
<evidence type="ECO:0000256" key="5">
    <source>
        <dbReference type="ARBA" id="ARBA00023315"/>
    </source>
</evidence>
<comment type="cofactor">
    <cofactor evidence="7">
        <name>Fe(2+)</name>
        <dbReference type="ChEBI" id="CHEBI:29033"/>
    </cofactor>
    <text evidence="7">Binds 1 Fe(2+) ion per subunit.</text>
</comment>
<feature type="binding site" evidence="7">
    <location>
        <begin position="135"/>
        <end position="139"/>
    </location>
    <ligand>
        <name>substrate</name>
    </ligand>
</feature>
<comment type="subcellular location">
    <subcellularLocation>
        <location evidence="7">Cytoplasm</location>
    </subcellularLocation>
</comment>
<feature type="binding site" evidence="7">
    <location>
        <position position="301"/>
    </location>
    <ligand>
        <name>Fe cation</name>
        <dbReference type="ChEBI" id="CHEBI:24875"/>
    </ligand>
</feature>
<dbReference type="Proteomes" id="UP001056035">
    <property type="component" value="Chromosome"/>
</dbReference>
<evidence type="ECO:0000313" key="10">
    <source>
        <dbReference type="Proteomes" id="UP001056035"/>
    </source>
</evidence>
<dbReference type="PANTHER" id="PTHR11735:SF6">
    <property type="entry name" value="TRNA N6-ADENOSINE THREONYLCARBAMOYLTRANSFERASE, MITOCHONDRIAL"/>
    <property type="match status" value="1"/>
</dbReference>
<feature type="domain" description="Gcp-like" evidence="8">
    <location>
        <begin position="23"/>
        <end position="307"/>
    </location>
</feature>
<dbReference type="NCBIfam" id="TIGR00329">
    <property type="entry name" value="gcp_kae1"/>
    <property type="match status" value="1"/>
</dbReference>
<dbReference type="InterPro" id="IPR043129">
    <property type="entry name" value="ATPase_NBD"/>
</dbReference>
<dbReference type="Pfam" id="PF00814">
    <property type="entry name" value="TsaD"/>
    <property type="match status" value="1"/>
</dbReference>
<dbReference type="NCBIfam" id="TIGR03723">
    <property type="entry name" value="T6A_TsaD_YgjD"/>
    <property type="match status" value="1"/>
</dbReference>
<feature type="binding site" evidence="7">
    <location>
        <position position="168"/>
    </location>
    <ligand>
        <name>substrate</name>
    </ligand>
</feature>
<reference evidence="9 10" key="1">
    <citation type="submission" date="2022-06" db="EMBL/GenBank/DDBJ databases">
        <title>Paraconexibacter antarcticus.</title>
        <authorList>
            <person name="Kim C.S."/>
        </authorList>
    </citation>
    <scope>NUCLEOTIDE SEQUENCE [LARGE SCALE GENOMIC DNA]</scope>
    <source>
        <strain evidence="9 10">02-257</strain>
    </source>
</reference>
<sequence length="334" mass="34145">MILALETSCDDTCAAVVTRDARVLANVISSQEVHDAYGGVVPEIASRHHLELMNLVVDDALARAGATLDDIEAVAVTRGPGLTGALLVGLATAKAIAVARGLPLIPVDHLQGHVAANFLHGDAGPPLEPPFVCLVASGGHSFVARVDDHHSFTVLGRTLDDAAGEALDKGARLLGLPFPGGPHIERVAADGDPAAFAFPLAHGVPGLDMSFAGLKTSLLYTVRDLDAAGGAGAAARTADLAASYQQAVVDQLARRVERALEQTGLDRLAIGGGVAANGPLRERLGTCASVVHVPARALCTDNAAMIGAAALHQPSADPADVPALDVYATDRRAL</sequence>
<dbReference type="EMBL" id="CP098502">
    <property type="protein sequence ID" value="UTI62496.1"/>
    <property type="molecule type" value="Genomic_DNA"/>
</dbReference>
<dbReference type="HAMAP" id="MF_01445">
    <property type="entry name" value="TsaD"/>
    <property type="match status" value="1"/>
</dbReference>
<feature type="binding site" evidence="7">
    <location>
        <position position="181"/>
    </location>
    <ligand>
        <name>substrate</name>
    </ligand>
</feature>
<evidence type="ECO:0000256" key="6">
    <source>
        <dbReference type="ARBA" id="ARBA00048117"/>
    </source>
</evidence>
<evidence type="ECO:0000256" key="7">
    <source>
        <dbReference type="HAMAP-Rule" id="MF_01445"/>
    </source>
</evidence>
<keyword evidence="10" id="KW-1185">Reference proteome</keyword>
<feature type="binding site" evidence="7">
    <location>
        <position position="109"/>
    </location>
    <ligand>
        <name>Fe cation</name>
        <dbReference type="ChEBI" id="CHEBI:24875"/>
    </ligand>
</feature>
<evidence type="ECO:0000259" key="8">
    <source>
        <dbReference type="Pfam" id="PF00814"/>
    </source>
</evidence>
<comment type="function">
    <text evidence="7">Required for the formation of a threonylcarbamoyl group on adenosine at position 37 (t(6)A37) in tRNAs that read codons beginning with adenine. Is involved in the transfer of the threonylcarbamoyl moiety of threonylcarbamoyl-AMP (TC-AMP) to the N6 group of A37, together with TsaE and TsaB. TsaD likely plays a direct catalytic role in this reaction.</text>
</comment>
<evidence type="ECO:0000256" key="1">
    <source>
        <dbReference type="ARBA" id="ARBA00022679"/>
    </source>
</evidence>
<evidence type="ECO:0000313" key="9">
    <source>
        <dbReference type="EMBL" id="UTI62496.1"/>
    </source>
</evidence>
<keyword evidence="1 7" id="KW-0808">Transferase</keyword>
<comment type="similarity">
    <text evidence="7">Belongs to the KAE1 / TsaD family.</text>
</comment>
<keyword evidence="7" id="KW-0963">Cytoplasm</keyword>